<dbReference type="Pfam" id="PF13963">
    <property type="entry name" value="Transpos_assoc"/>
    <property type="match status" value="1"/>
</dbReference>
<dbReference type="EMBL" id="JACGWN010000016">
    <property type="protein sequence ID" value="KAL0394835.1"/>
    <property type="molecule type" value="Genomic_DNA"/>
</dbReference>
<dbReference type="AlphaFoldDB" id="A0AAW2SQH6"/>
<dbReference type="PANTHER" id="PTHR10775">
    <property type="entry name" value="OS08G0208400 PROTEIN"/>
    <property type="match status" value="1"/>
</dbReference>
<dbReference type="InterPro" id="IPR029480">
    <property type="entry name" value="Transpos_assoc"/>
</dbReference>
<dbReference type="InterPro" id="IPR004242">
    <property type="entry name" value="Transposase_21"/>
</dbReference>
<reference evidence="2" key="2">
    <citation type="journal article" date="2024" name="Plant">
        <title>Genomic evolution and insights into agronomic trait innovations of Sesamum species.</title>
        <authorList>
            <person name="Miao H."/>
            <person name="Wang L."/>
            <person name="Qu L."/>
            <person name="Liu H."/>
            <person name="Sun Y."/>
            <person name="Le M."/>
            <person name="Wang Q."/>
            <person name="Wei S."/>
            <person name="Zheng Y."/>
            <person name="Lin W."/>
            <person name="Duan Y."/>
            <person name="Cao H."/>
            <person name="Xiong S."/>
            <person name="Wang X."/>
            <person name="Wei L."/>
            <person name="Li C."/>
            <person name="Ma Q."/>
            <person name="Ju M."/>
            <person name="Zhao R."/>
            <person name="Li G."/>
            <person name="Mu C."/>
            <person name="Tian Q."/>
            <person name="Mei H."/>
            <person name="Zhang T."/>
            <person name="Gao T."/>
            <person name="Zhang H."/>
        </authorList>
    </citation>
    <scope>NUCLEOTIDE SEQUENCE</scope>
    <source>
        <strain evidence="2">KEN1</strain>
    </source>
</reference>
<evidence type="ECO:0000313" key="2">
    <source>
        <dbReference type="EMBL" id="KAL0394835.1"/>
    </source>
</evidence>
<reference evidence="2" key="1">
    <citation type="submission" date="2020-06" db="EMBL/GenBank/DDBJ databases">
        <authorList>
            <person name="Li T."/>
            <person name="Hu X."/>
            <person name="Zhang T."/>
            <person name="Song X."/>
            <person name="Zhang H."/>
            <person name="Dai N."/>
            <person name="Sheng W."/>
            <person name="Hou X."/>
            <person name="Wei L."/>
        </authorList>
    </citation>
    <scope>NUCLEOTIDE SEQUENCE</scope>
    <source>
        <strain evidence="2">KEN1</strain>
        <tissue evidence="2">Leaf</tissue>
    </source>
</reference>
<dbReference type="PANTHER" id="PTHR10775:SF188">
    <property type="entry name" value="TRANSPOSASE-ASSOCIATED DOMAIN-CONTAINING PROTEIN"/>
    <property type="match status" value="1"/>
</dbReference>
<sequence length="280" mass="32396">MYETNLPNRAGLTPEFEDGVTAFIEWVKSQHAYMDSEKIKCPCRKCRNEVFKTPNEEYFEAVVAPPLQDEQTPPAPAEESTSTHWGDAMHMNWWADDILPRDNTLPLDYYNTKKLIKDMGLPTEKIDACRNGCMLYWKDDIDLDYCKFCGELDQQMTFHANHQTDEGLNAALIWTLNGLSAYGMAFGWSSAGVMRCPVCMEDTRAFYLQNGRKACYFNCHRQFLPPDHPYGRNKKTFTKNQVERKVARLRLRGEQICNWVEELSPTVEVPLTPGWIRDRA</sequence>
<organism evidence="2">
    <name type="scientific">Sesamum latifolium</name>
    <dbReference type="NCBI Taxonomy" id="2727402"/>
    <lineage>
        <taxon>Eukaryota</taxon>
        <taxon>Viridiplantae</taxon>
        <taxon>Streptophyta</taxon>
        <taxon>Embryophyta</taxon>
        <taxon>Tracheophyta</taxon>
        <taxon>Spermatophyta</taxon>
        <taxon>Magnoliopsida</taxon>
        <taxon>eudicotyledons</taxon>
        <taxon>Gunneridae</taxon>
        <taxon>Pentapetalae</taxon>
        <taxon>asterids</taxon>
        <taxon>lamiids</taxon>
        <taxon>Lamiales</taxon>
        <taxon>Pedaliaceae</taxon>
        <taxon>Sesamum</taxon>
    </lineage>
</organism>
<accession>A0AAW2SQH6</accession>
<evidence type="ECO:0000259" key="1">
    <source>
        <dbReference type="Pfam" id="PF13963"/>
    </source>
</evidence>
<feature type="domain" description="Transposase-associated" evidence="1">
    <location>
        <begin position="10"/>
        <end position="55"/>
    </location>
</feature>
<name>A0AAW2SQH6_9LAMI</name>
<protein>
    <recommendedName>
        <fullName evidence="1">Transposase-associated domain-containing protein</fullName>
    </recommendedName>
</protein>
<dbReference type="Pfam" id="PF02992">
    <property type="entry name" value="Transposase_21"/>
    <property type="match status" value="1"/>
</dbReference>
<gene>
    <name evidence="2" type="ORF">Slati_4449700</name>
</gene>
<comment type="caution">
    <text evidence="2">The sequence shown here is derived from an EMBL/GenBank/DDBJ whole genome shotgun (WGS) entry which is preliminary data.</text>
</comment>
<proteinExistence type="predicted"/>